<dbReference type="STRING" id="930152.SAMN05216565_11369"/>
<protein>
    <submittedName>
        <fullName evidence="4">Murein DD-endopeptidase MepM and murein hydrolase activator NlpD, contain LysM domain</fullName>
    </submittedName>
</protein>
<dbReference type="InterPro" id="IPR016047">
    <property type="entry name" value="M23ase_b-sheet_dom"/>
</dbReference>
<reference evidence="5" key="1">
    <citation type="submission" date="2016-10" db="EMBL/GenBank/DDBJ databases">
        <authorList>
            <person name="Varghese N."/>
            <person name="Submissions S."/>
        </authorList>
    </citation>
    <scope>NUCLEOTIDE SEQUENCE [LARGE SCALE GENOMIC DNA]</scope>
    <source>
        <strain evidence="5">IBRC-M10078</strain>
    </source>
</reference>
<evidence type="ECO:0000256" key="2">
    <source>
        <dbReference type="SAM" id="SignalP"/>
    </source>
</evidence>
<keyword evidence="1 2" id="KW-0732">Signal</keyword>
<name>A0A1H0WQ51_9BACI</name>
<proteinExistence type="predicted"/>
<dbReference type="AlphaFoldDB" id="A0A1H0WQ51"/>
<dbReference type="PANTHER" id="PTHR21666:SF289">
    <property type="entry name" value="L-ALA--D-GLU ENDOPEPTIDASE"/>
    <property type="match status" value="1"/>
</dbReference>
<dbReference type="Proteomes" id="UP000199159">
    <property type="component" value="Unassembled WGS sequence"/>
</dbReference>
<dbReference type="PANTHER" id="PTHR21666">
    <property type="entry name" value="PEPTIDASE-RELATED"/>
    <property type="match status" value="1"/>
</dbReference>
<evidence type="ECO:0000313" key="4">
    <source>
        <dbReference type="EMBL" id="SDP92798.1"/>
    </source>
</evidence>
<feature type="domain" description="M23ase beta-sheet core" evidence="3">
    <location>
        <begin position="207"/>
        <end position="306"/>
    </location>
</feature>
<evidence type="ECO:0000313" key="5">
    <source>
        <dbReference type="Proteomes" id="UP000199159"/>
    </source>
</evidence>
<organism evidence="4 5">
    <name type="scientific">Litchfieldia salsa</name>
    <dbReference type="NCBI Taxonomy" id="930152"/>
    <lineage>
        <taxon>Bacteria</taxon>
        <taxon>Bacillati</taxon>
        <taxon>Bacillota</taxon>
        <taxon>Bacilli</taxon>
        <taxon>Bacillales</taxon>
        <taxon>Bacillaceae</taxon>
        <taxon>Litchfieldia</taxon>
    </lineage>
</organism>
<gene>
    <name evidence="4" type="ORF">SAMN05216565_11369</name>
</gene>
<dbReference type="GO" id="GO:0004222">
    <property type="term" value="F:metalloendopeptidase activity"/>
    <property type="evidence" value="ECO:0007669"/>
    <property type="project" value="TreeGrafter"/>
</dbReference>
<evidence type="ECO:0000256" key="1">
    <source>
        <dbReference type="ARBA" id="ARBA00022729"/>
    </source>
</evidence>
<sequence>MRKLFLLLLIMTFIISILAPASFAAETDQEKIYKARMDLYSKMESLTLIPWYYYAAIDQYERSIRRVRNDIPKEEGLIGIYFKPEQWSGALNPNPDDTSPFSIGIFGGIGKDGNGDGIADLKNDEDVLYTFASHLLNYGTDEENIKIALWDYYQRDRSVELIMGKVKIYKTFGTIALDKHAFPVPLRFNYSYKNTWGDARGWGGRRIHEGTDIFAGYSTPVRATGYGIVEIKGWNKYGGWRIGIRDINNTYHYFAHLNGFAKDLKVGQVVEPGMLIGGVGSSGYGPPGTSGKFPPHLHYGMYKDNGHTEWSFDPYPHLKQWERAERQAKK</sequence>
<dbReference type="EMBL" id="FNJU01000013">
    <property type="protein sequence ID" value="SDP92798.1"/>
    <property type="molecule type" value="Genomic_DNA"/>
</dbReference>
<evidence type="ECO:0000259" key="3">
    <source>
        <dbReference type="Pfam" id="PF01551"/>
    </source>
</evidence>
<dbReference type="InterPro" id="IPR050570">
    <property type="entry name" value="Cell_wall_metabolism_enzyme"/>
</dbReference>
<keyword evidence="5" id="KW-1185">Reference proteome</keyword>
<accession>A0A1H0WQ51</accession>
<dbReference type="SUPFAM" id="SSF51261">
    <property type="entry name" value="Duplicated hybrid motif"/>
    <property type="match status" value="1"/>
</dbReference>
<dbReference type="InterPro" id="IPR011055">
    <property type="entry name" value="Dup_hybrid_motif"/>
</dbReference>
<dbReference type="Pfam" id="PF01551">
    <property type="entry name" value="Peptidase_M23"/>
    <property type="match status" value="1"/>
</dbReference>
<feature type="signal peptide" evidence="2">
    <location>
        <begin position="1"/>
        <end position="24"/>
    </location>
</feature>
<feature type="chain" id="PRO_5011569710" evidence="2">
    <location>
        <begin position="25"/>
        <end position="330"/>
    </location>
</feature>
<dbReference type="CDD" id="cd12797">
    <property type="entry name" value="M23_peptidase"/>
    <property type="match status" value="1"/>
</dbReference>
<dbReference type="Gene3D" id="2.70.70.10">
    <property type="entry name" value="Glucose Permease (Domain IIA)"/>
    <property type="match status" value="1"/>
</dbReference>
<keyword evidence="4" id="KW-0378">Hydrolase</keyword>